<dbReference type="OrthoDB" id="8387422at2"/>
<geneLocation type="plasmid" evidence="2 3">
    <name>pSymB</name>
</geneLocation>
<name>Q92UR9_RHIME</name>
<dbReference type="PATRIC" id="fig|266834.11.peg.5951"/>
<dbReference type="EnsemblBacteria" id="CAC49423">
    <property type="protein sequence ID" value="CAC49423"/>
    <property type="gene ID" value="SM_b21583"/>
</dbReference>
<dbReference type="eggNOG" id="ENOG502ZZ3B">
    <property type="taxonomic scope" value="Bacteria"/>
</dbReference>
<evidence type="ECO:0000256" key="1">
    <source>
        <dbReference type="SAM" id="MobiDB-lite"/>
    </source>
</evidence>
<accession>Q92UR9</accession>
<dbReference type="HOGENOM" id="CLU_168997_0_0_5"/>
<evidence type="ECO:0000313" key="3">
    <source>
        <dbReference type="Proteomes" id="UP000001976"/>
    </source>
</evidence>
<reference evidence="3" key="2">
    <citation type="journal article" date="2001" name="Science">
        <title>The composite genome of the legume symbiont Sinorhizobium meliloti.</title>
        <authorList>
            <person name="Galibert F."/>
            <person name="Finan T.M."/>
            <person name="Long S.R."/>
            <person name="Puehler A."/>
            <person name="Abola P."/>
            <person name="Ampe F."/>
            <person name="Barloy-Hubler F."/>
            <person name="Barnett M.J."/>
            <person name="Becker A."/>
            <person name="Boistard P."/>
            <person name="Bothe G."/>
            <person name="Boutry M."/>
            <person name="Bowser L."/>
            <person name="Buhrmester J."/>
            <person name="Cadieu E."/>
            <person name="Capela D."/>
            <person name="Chain P."/>
            <person name="Cowie A."/>
            <person name="Davis R.W."/>
            <person name="Dreano S."/>
            <person name="Federspiel N.A."/>
            <person name="Fisher R.F."/>
            <person name="Gloux S."/>
            <person name="Godrie T."/>
            <person name="Goffeau A."/>
            <person name="Golding B."/>
            <person name="Gouzy J."/>
            <person name="Gurjal M."/>
            <person name="Hernandez-Lucas I."/>
            <person name="Hong A."/>
            <person name="Huizar L."/>
            <person name="Hyman R.W."/>
            <person name="Jones T."/>
            <person name="Kahn D."/>
            <person name="Kahn M.L."/>
            <person name="Kalman S."/>
            <person name="Keating D.H."/>
            <person name="Kiss E."/>
            <person name="Komp C."/>
            <person name="Lelaure V."/>
            <person name="Masuy D."/>
            <person name="Palm C."/>
            <person name="Peck M.C."/>
            <person name="Pohl T.M."/>
            <person name="Portetelle D."/>
            <person name="Purnelle B."/>
            <person name="Ramsperger U."/>
            <person name="Surzycki R."/>
            <person name="Thebault P."/>
            <person name="Vandenbol M."/>
            <person name="Vorhoelter F.J."/>
            <person name="Weidner S."/>
            <person name="Wells D.H."/>
            <person name="Wong K."/>
            <person name="Yeh K.-C."/>
            <person name="Batut J."/>
        </authorList>
    </citation>
    <scope>NUCLEOTIDE SEQUENCE [LARGE SCALE GENOMIC DNA]</scope>
    <source>
        <strain evidence="3">1021</strain>
        <plasmid evidence="3">Plasmid pSymB</plasmid>
    </source>
</reference>
<organism evidence="2 3">
    <name type="scientific">Rhizobium meliloti (strain 1021)</name>
    <name type="common">Ensifer meliloti</name>
    <name type="synonym">Sinorhizobium meliloti</name>
    <dbReference type="NCBI Taxonomy" id="266834"/>
    <lineage>
        <taxon>Bacteria</taxon>
        <taxon>Pseudomonadati</taxon>
        <taxon>Pseudomonadota</taxon>
        <taxon>Alphaproteobacteria</taxon>
        <taxon>Hyphomicrobiales</taxon>
        <taxon>Rhizobiaceae</taxon>
        <taxon>Sinorhizobium/Ensifer group</taxon>
        <taxon>Sinorhizobium</taxon>
    </lineage>
</organism>
<dbReference type="AlphaFoldDB" id="Q92UR9"/>
<dbReference type="Proteomes" id="UP000001976">
    <property type="component" value="Plasmid pSymB"/>
</dbReference>
<sequence length="120" mass="13997">MVSNRIFLPGRKNREQDQSRNLPGTSKSPERFRICGSRLASRNLKTWSTAMELTNARKLATEYLRLGGHRRVVIDDNQTSIRNWENEPKEAEDFWKSNIETLSPQMQREVELLLPTINRA</sequence>
<dbReference type="KEGG" id="sme:SM_b21583"/>
<dbReference type="PIR" id="G95969">
    <property type="entry name" value="G95969"/>
</dbReference>
<protein>
    <submittedName>
        <fullName evidence="2">Uncharacterized protein</fullName>
    </submittedName>
</protein>
<gene>
    <name evidence="2" type="ORF">SM_b21583</name>
</gene>
<proteinExistence type="predicted"/>
<evidence type="ECO:0000313" key="2">
    <source>
        <dbReference type="EMBL" id="CAC49423.1"/>
    </source>
</evidence>
<keyword evidence="2" id="KW-0614">Plasmid</keyword>
<feature type="region of interest" description="Disordered" evidence="1">
    <location>
        <begin position="1"/>
        <end position="31"/>
    </location>
</feature>
<keyword evidence="3" id="KW-1185">Reference proteome</keyword>
<reference evidence="2 3" key="1">
    <citation type="journal article" date="2001" name="Proc. Natl. Acad. Sci. U.S.A.">
        <title>The complete sequence of the 1,683-kb pSymB megaplasmid from the N2-fixing endosymbiont Sinorhizobium meliloti.</title>
        <authorList>
            <person name="Finan T.M."/>
            <person name="Weidner S."/>
            <person name="Wong K."/>
            <person name="Buhrmester J."/>
            <person name="Chain P."/>
            <person name="Vorholter F.J."/>
            <person name="Hernandez-Lucas I."/>
            <person name="Becker A."/>
            <person name="Cowie A."/>
            <person name="Gouzy J."/>
            <person name="Golding B."/>
            <person name="Puhler A."/>
        </authorList>
    </citation>
    <scope>NUCLEOTIDE SEQUENCE [LARGE SCALE GENOMIC DNA]</scope>
    <source>
        <strain evidence="2 3">1021</strain>
        <plasmid evidence="3">Plasmid pSymB</plasmid>
    </source>
</reference>
<dbReference type="EMBL" id="AL591985">
    <property type="protein sequence ID" value="CAC49423.1"/>
    <property type="molecule type" value="Genomic_DNA"/>
</dbReference>